<dbReference type="Gene3D" id="1.10.287.770">
    <property type="entry name" value="YojJ-like"/>
    <property type="match status" value="1"/>
</dbReference>
<reference evidence="15" key="2">
    <citation type="journal article" date="2007" name="Science">
        <title>Genome sequence of Aedes aegypti, a major arbovirus vector.</title>
        <authorList>
            <person name="Nene V."/>
            <person name="Wortman J.R."/>
            <person name="Lawson D."/>
            <person name="Haas B."/>
            <person name="Kodira C."/>
            <person name="Tu Z.J."/>
            <person name="Loftus B."/>
            <person name="Xi Z."/>
            <person name="Megy K."/>
            <person name="Grabherr M."/>
            <person name="Ren Q."/>
            <person name="Zdobnov E.M."/>
            <person name="Lobo N.F."/>
            <person name="Campbell K.S."/>
            <person name="Brown S.E."/>
            <person name="Bonaldo M.F."/>
            <person name="Zhu J."/>
            <person name="Sinkins S.P."/>
            <person name="Hogenkamp D.G."/>
            <person name="Amedeo P."/>
            <person name="Arensburger P."/>
            <person name="Atkinson P.W."/>
            <person name="Bidwell S."/>
            <person name="Biedler J."/>
            <person name="Birney E."/>
            <person name="Bruggner R.V."/>
            <person name="Costas J."/>
            <person name="Coy M.R."/>
            <person name="Crabtree J."/>
            <person name="Crawford M."/>
            <person name="Debruyn B."/>
            <person name="Decaprio D."/>
            <person name="Eiglmeier K."/>
            <person name="Eisenstadt E."/>
            <person name="El-Dorry H."/>
            <person name="Gelbart W.M."/>
            <person name="Gomes S.L."/>
            <person name="Hammond M."/>
            <person name="Hannick L.I."/>
            <person name="Hogan J.R."/>
            <person name="Holmes M.H."/>
            <person name="Jaffe D."/>
            <person name="Johnston J.S."/>
            <person name="Kennedy R.C."/>
            <person name="Koo H."/>
            <person name="Kravitz S."/>
            <person name="Kriventseva E.V."/>
            <person name="Kulp D."/>
            <person name="Labutti K."/>
            <person name="Lee E."/>
            <person name="Li S."/>
            <person name="Lovin D.D."/>
            <person name="Mao C."/>
            <person name="Mauceli E."/>
            <person name="Menck C.F."/>
            <person name="Miller J.R."/>
            <person name="Montgomery P."/>
            <person name="Mori A."/>
            <person name="Nascimento A.L."/>
            <person name="Naveira H.F."/>
            <person name="Nusbaum C."/>
            <person name="O'leary S."/>
            <person name="Orvis J."/>
            <person name="Pertea M."/>
            <person name="Quesneville H."/>
            <person name="Reidenbach K.R."/>
            <person name="Rogers Y.H."/>
            <person name="Roth C.W."/>
            <person name="Schneider J.R."/>
            <person name="Schatz M."/>
            <person name="Shumway M."/>
            <person name="Stanke M."/>
            <person name="Stinson E.O."/>
            <person name="Tubio J.M."/>
            <person name="Vanzee J.P."/>
            <person name="Verjovski-Almeida S."/>
            <person name="Werner D."/>
            <person name="White O."/>
            <person name="Wyder S."/>
            <person name="Zeng Q."/>
            <person name="Zhao Q."/>
            <person name="Zhao Y."/>
            <person name="Hill C.A."/>
            <person name="Raikhel A.S."/>
            <person name="Soares M.B."/>
            <person name="Knudson D.L."/>
            <person name="Lee N.H."/>
            <person name="Galagan J."/>
            <person name="Salzberg S.L."/>
            <person name="Paulsen I.T."/>
            <person name="Dimopoulos G."/>
            <person name="Collins F.H."/>
            <person name="Birren B."/>
            <person name="Fraser-Liggett C.M."/>
            <person name="Severson D.W."/>
        </authorList>
    </citation>
    <scope>NUCLEOTIDE SEQUENCE [LARGE SCALE GENOMIC DNA]</scope>
    <source>
        <strain evidence="15">Liverpool</strain>
    </source>
</reference>
<evidence type="ECO:0000313" key="15">
    <source>
        <dbReference type="EMBL" id="EAT42184.1"/>
    </source>
</evidence>
<dbReference type="KEGG" id="aag:5567669"/>
<dbReference type="Gene3D" id="2.60.470.10">
    <property type="entry name" value="Acid-sensing ion channels like domains"/>
    <property type="match status" value="1"/>
</dbReference>
<comment type="similarity">
    <text evidence="2 12">Belongs to the amiloride-sensitive sodium channel (TC 1.A.6) family.</text>
</comment>
<evidence type="ECO:0000256" key="8">
    <source>
        <dbReference type="ARBA" id="ARBA00023065"/>
    </source>
</evidence>
<evidence type="ECO:0000256" key="12">
    <source>
        <dbReference type="RuleBase" id="RU000679"/>
    </source>
</evidence>
<keyword evidence="6 14" id="KW-1133">Transmembrane helix</keyword>
<feature type="transmembrane region" description="Helical" evidence="14">
    <location>
        <begin position="426"/>
        <end position="452"/>
    </location>
</feature>
<evidence type="ECO:0000256" key="14">
    <source>
        <dbReference type="SAM" id="Phobius"/>
    </source>
</evidence>
<keyword evidence="3 12" id="KW-0813">Transport</keyword>
<accession>A0A1S4FD64</accession>
<keyword evidence="11 12" id="KW-0407">Ion channel</keyword>
<dbReference type="PANTHER" id="PTHR11690">
    <property type="entry name" value="AMILORIDE-SENSITIVE SODIUM CHANNEL-RELATED"/>
    <property type="match status" value="1"/>
</dbReference>
<evidence type="ECO:0000256" key="11">
    <source>
        <dbReference type="ARBA" id="ARBA00023303"/>
    </source>
</evidence>
<dbReference type="PRINTS" id="PR01078">
    <property type="entry name" value="AMINACHANNEL"/>
</dbReference>
<keyword evidence="10 12" id="KW-0739">Sodium transport</keyword>
<feature type="region of interest" description="Disordered" evidence="13">
    <location>
        <begin position="462"/>
        <end position="481"/>
    </location>
</feature>
<dbReference type="GO" id="GO:0015280">
    <property type="term" value="F:ligand-gated sodium channel activity"/>
    <property type="evidence" value="ECO:0007669"/>
    <property type="project" value="TreeGrafter"/>
</dbReference>
<dbReference type="OMA" id="PFSKWKF"/>
<dbReference type="PANTHER" id="PTHR11690:SF157">
    <property type="entry name" value="PICKPOCKET 15"/>
    <property type="match status" value="1"/>
</dbReference>
<protein>
    <submittedName>
        <fullName evidence="15">AAEL006258-PA</fullName>
    </submittedName>
</protein>
<sequence length="481" mass="55761">MKKFKHVFSVWYKILKDYCRNCSLVGLAYITSRKYHYTERLFWLGCVLLSWTGSYYLIVSYMETFRKNAVSMVIENVHPREKIDIPSLGICEMGYAKETYGKLETVIEGFRTSEDMEYNYDVEDFMLRIIFHNLYNYGSIMSYCAPYTDCTDCIKCPKSNYNLFAARVRATCSELLEECRWNGEKFDCCEFFKPIQTSMGSCYLLNSIQLVEKGGQNWLGMKVGRDTAQGELLLNVSKAFSSYILNEEDIPHMLLTSLQFTQIPIGYTGTIYFTMQNIVNDPLVRTVDPEIRRCIFPNENSNSNYRYYSYSVCVTECLKMAQIKMCNCCHHNMIIDENDKSPICGYDGLFCLDQKDVMFPQTTIMQPWRTNGLVCQCLPSCTEHEIRIIGKQSGIEERDGRSVLFKLIALPTQRYRRQIVRENLDVVVSIGGILGLFMGASILSLVELVYFFTVRFFASSYQNKPEDEDEEDESDDENDED</sequence>
<feature type="compositionally biased region" description="Acidic residues" evidence="13">
    <location>
        <begin position="466"/>
        <end position="481"/>
    </location>
</feature>
<dbReference type="EMBL" id="CH477382">
    <property type="protein sequence ID" value="EAT42184.1"/>
    <property type="molecule type" value="Genomic_DNA"/>
</dbReference>
<dbReference type="InterPro" id="IPR001873">
    <property type="entry name" value="ENaC"/>
</dbReference>
<dbReference type="Pfam" id="PF00858">
    <property type="entry name" value="ASC"/>
    <property type="match status" value="1"/>
</dbReference>
<gene>
    <name evidence="15" type="ORF">AaeL_AAEL006258</name>
</gene>
<dbReference type="Proteomes" id="UP000682892">
    <property type="component" value="Chromosome 3"/>
</dbReference>
<organism evidence="15 16">
    <name type="scientific">Aedes aegypti</name>
    <name type="common">Yellowfever mosquito</name>
    <name type="synonym">Culex aegypti</name>
    <dbReference type="NCBI Taxonomy" id="7159"/>
    <lineage>
        <taxon>Eukaryota</taxon>
        <taxon>Metazoa</taxon>
        <taxon>Ecdysozoa</taxon>
        <taxon>Arthropoda</taxon>
        <taxon>Hexapoda</taxon>
        <taxon>Insecta</taxon>
        <taxon>Pterygota</taxon>
        <taxon>Neoptera</taxon>
        <taxon>Endopterygota</taxon>
        <taxon>Diptera</taxon>
        <taxon>Nematocera</taxon>
        <taxon>Culicoidea</taxon>
        <taxon>Culicidae</taxon>
        <taxon>Culicinae</taxon>
        <taxon>Aedini</taxon>
        <taxon>Aedes</taxon>
        <taxon>Stegomyia</taxon>
    </lineage>
</organism>
<proteinExistence type="inferred from homology"/>
<reference evidence="15" key="3">
    <citation type="submission" date="2012-09" db="EMBL/GenBank/DDBJ databases">
        <authorList>
            <consortium name="VectorBase"/>
        </authorList>
    </citation>
    <scope>NUCLEOTIDE SEQUENCE</scope>
    <source>
        <strain evidence="15">Liverpool</strain>
    </source>
</reference>
<dbReference type="AlphaFoldDB" id="A0A1S4FD64"/>
<keyword evidence="7" id="KW-0915">Sodium</keyword>
<evidence type="ECO:0000256" key="3">
    <source>
        <dbReference type="ARBA" id="ARBA00022448"/>
    </source>
</evidence>
<dbReference type="HOGENOM" id="CLU_024950_2_0_1"/>
<keyword evidence="5 12" id="KW-0812">Transmembrane</keyword>
<name>A0A1S4FD64_AEDAE</name>
<evidence type="ECO:0000256" key="10">
    <source>
        <dbReference type="ARBA" id="ARBA00023201"/>
    </source>
</evidence>
<reference evidence="15" key="1">
    <citation type="submission" date="2005-10" db="EMBL/GenBank/DDBJ databases">
        <authorList>
            <person name="Loftus B.J."/>
            <person name="Nene V.M."/>
            <person name="Hannick L.I."/>
            <person name="Bidwell S."/>
            <person name="Haas B."/>
            <person name="Amedeo P."/>
            <person name="Orvis J."/>
            <person name="Wortman J.R."/>
            <person name="White O.R."/>
            <person name="Salzberg S."/>
            <person name="Shumway M."/>
            <person name="Koo H."/>
            <person name="Zhao Y."/>
            <person name="Holmes M."/>
            <person name="Miller J."/>
            <person name="Schatz M."/>
            <person name="Pop M."/>
            <person name="Pai G."/>
            <person name="Utterback T."/>
            <person name="Rogers Y.-H."/>
            <person name="Kravitz S."/>
            <person name="Fraser C.M."/>
        </authorList>
    </citation>
    <scope>NUCLEOTIDE SEQUENCE</scope>
    <source>
        <strain evidence="15">Liverpool</strain>
    </source>
</reference>
<keyword evidence="9 14" id="KW-0472">Membrane</keyword>
<comment type="subcellular location">
    <subcellularLocation>
        <location evidence="1">Membrane</location>
        <topology evidence="1">Multi-pass membrane protein</topology>
    </subcellularLocation>
</comment>
<evidence type="ECO:0000256" key="4">
    <source>
        <dbReference type="ARBA" id="ARBA00022461"/>
    </source>
</evidence>
<feature type="transmembrane region" description="Helical" evidence="14">
    <location>
        <begin position="41"/>
        <end position="62"/>
    </location>
</feature>
<dbReference type="OrthoDB" id="5874059at2759"/>
<evidence type="ECO:0000256" key="6">
    <source>
        <dbReference type="ARBA" id="ARBA00022989"/>
    </source>
</evidence>
<evidence type="ECO:0000256" key="5">
    <source>
        <dbReference type="ARBA" id="ARBA00022692"/>
    </source>
</evidence>
<evidence type="ECO:0000256" key="1">
    <source>
        <dbReference type="ARBA" id="ARBA00004141"/>
    </source>
</evidence>
<keyword evidence="4 12" id="KW-0894">Sodium channel</keyword>
<evidence type="ECO:0000313" key="16">
    <source>
        <dbReference type="Proteomes" id="UP000682892"/>
    </source>
</evidence>
<dbReference type="GO" id="GO:0005886">
    <property type="term" value="C:plasma membrane"/>
    <property type="evidence" value="ECO:0007669"/>
    <property type="project" value="TreeGrafter"/>
</dbReference>
<evidence type="ECO:0000256" key="9">
    <source>
        <dbReference type="ARBA" id="ARBA00023136"/>
    </source>
</evidence>
<evidence type="ECO:0000256" key="2">
    <source>
        <dbReference type="ARBA" id="ARBA00007193"/>
    </source>
</evidence>
<keyword evidence="8 12" id="KW-0406">Ion transport</keyword>
<evidence type="ECO:0000256" key="13">
    <source>
        <dbReference type="SAM" id="MobiDB-lite"/>
    </source>
</evidence>
<evidence type="ECO:0000256" key="7">
    <source>
        <dbReference type="ARBA" id="ARBA00023053"/>
    </source>
</evidence>